<organism evidence="2 3">
    <name type="scientific">Sinanodonta woodiana</name>
    <name type="common">Chinese pond mussel</name>
    <name type="synonym">Anodonta woodiana</name>
    <dbReference type="NCBI Taxonomy" id="1069815"/>
    <lineage>
        <taxon>Eukaryota</taxon>
        <taxon>Metazoa</taxon>
        <taxon>Spiralia</taxon>
        <taxon>Lophotrochozoa</taxon>
        <taxon>Mollusca</taxon>
        <taxon>Bivalvia</taxon>
        <taxon>Autobranchia</taxon>
        <taxon>Heteroconchia</taxon>
        <taxon>Palaeoheterodonta</taxon>
        <taxon>Unionida</taxon>
        <taxon>Unionoidea</taxon>
        <taxon>Unionidae</taxon>
        <taxon>Unioninae</taxon>
        <taxon>Sinanodonta</taxon>
    </lineage>
</organism>
<dbReference type="InterPro" id="IPR016186">
    <property type="entry name" value="C-type_lectin-like/link_sf"/>
</dbReference>
<name>A0ABD3XPD3_SINWO</name>
<protein>
    <recommendedName>
        <fullName evidence="1">C-type lectin domain-containing protein</fullName>
    </recommendedName>
</protein>
<reference evidence="2 3" key="1">
    <citation type="submission" date="2024-11" db="EMBL/GenBank/DDBJ databases">
        <title>Chromosome-level genome assembly of the freshwater bivalve Anodonta woodiana.</title>
        <authorList>
            <person name="Chen X."/>
        </authorList>
    </citation>
    <scope>NUCLEOTIDE SEQUENCE [LARGE SCALE GENOMIC DNA]</scope>
    <source>
        <strain evidence="2">MN2024</strain>
        <tissue evidence="2">Gills</tissue>
    </source>
</reference>
<dbReference type="SUPFAM" id="SSF56436">
    <property type="entry name" value="C-type lectin-like"/>
    <property type="match status" value="1"/>
</dbReference>
<dbReference type="Proteomes" id="UP001634394">
    <property type="component" value="Unassembled WGS sequence"/>
</dbReference>
<evidence type="ECO:0000259" key="1">
    <source>
        <dbReference type="PROSITE" id="PS50041"/>
    </source>
</evidence>
<feature type="domain" description="C-type lectin" evidence="1">
    <location>
        <begin position="44"/>
        <end position="162"/>
    </location>
</feature>
<dbReference type="InterPro" id="IPR001304">
    <property type="entry name" value="C-type_lectin-like"/>
</dbReference>
<keyword evidence="3" id="KW-1185">Reference proteome</keyword>
<proteinExistence type="predicted"/>
<dbReference type="Pfam" id="PF00059">
    <property type="entry name" value="Lectin_C"/>
    <property type="match status" value="1"/>
</dbReference>
<dbReference type="AlphaFoldDB" id="A0ABD3XPD3"/>
<dbReference type="PROSITE" id="PS50041">
    <property type="entry name" value="C_TYPE_LECTIN_2"/>
    <property type="match status" value="1"/>
</dbReference>
<accession>A0ABD3XPD3</accession>
<evidence type="ECO:0000313" key="2">
    <source>
        <dbReference type="EMBL" id="KAL3887922.1"/>
    </source>
</evidence>
<gene>
    <name evidence="2" type="ORF">ACJMK2_000307</name>
</gene>
<dbReference type="CDD" id="cd00037">
    <property type="entry name" value="CLECT"/>
    <property type="match status" value="1"/>
</dbReference>
<dbReference type="InterPro" id="IPR050111">
    <property type="entry name" value="C-type_lectin/snaclec_domain"/>
</dbReference>
<comment type="caution">
    <text evidence="2">The sequence shown here is derived from an EMBL/GenBank/DDBJ whole genome shotgun (WGS) entry which is preliminary data.</text>
</comment>
<dbReference type="PANTHER" id="PTHR22803">
    <property type="entry name" value="MANNOSE, PHOSPHOLIPASE, LECTIN RECEPTOR RELATED"/>
    <property type="match status" value="1"/>
</dbReference>
<dbReference type="Gene3D" id="3.10.100.10">
    <property type="entry name" value="Mannose-Binding Protein A, subunit A"/>
    <property type="match status" value="1"/>
</dbReference>
<dbReference type="SMART" id="SM00034">
    <property type="entry name" value="CLECT"/>
    <property type="match status" value="1"/>
</dbReference>
<dbReference type="EMBL" id="JBJQND010000001">
    <property type="protein sequence ID" value="KAL3887922.1"/>
    <property type="molecule type" value="Genomic_DNA"/>
</dbReference>
<sequence>MRMCLASMSFKRGLPPGEEIQQGWKYYTKPRQCDGDYVYYQPLGLCYKIHVEQKSFSDAMAVCESEGAKLFIIEDEREFQYIKQVLMGVAATVGIGPLIGLRAIGAGREWTWWNGQNLTYLAWIIGQPDNFLNNEACVQLNSYHGFKYNDVSCAYALSYICQRYL</sequence>
<evidence type="ECO:0000313" key="3">
    <source>
        <dbReference type="Proteomes" id="UP001634394"/>
    </source>
</evidence>
<dbReference type="InterPro" id="IPR016187">
    <property type="entry name" value="CTDL_fold"/>
</dbReference>